<feature type="non-terminal residue" evidence="7">
    <location>
        <position position="1"/>
    </location>
</feature>
<comment type="subcellular location">
    <subcellularLocation>
        <location evidence="1">Membrane</location>
    </subcellularLocation>
</comment>
<dbReference type="Pfam" id="PF00229">
    <property type="entry name" value="TNF"/>
    <property type="match status" value="1"/>
</dbReference>
<protein>
    <submittedName>
        <fullName evidence="7">Lymphotoxin-alpha-like</fullName>
    </submittedName>
</protein>
<evidence type="ECO:0000256" key="4">
    <source>
        <dbReference type="ARBA" id="ARBA00023136"/>
    </source>
</evidence>
<keyword evidence="8" id="KW-1185">Reference proteome</keyword>
<evidence type="ECO:0000256" key="1">
    <source>
        <dbReference type="ARBA" id="ARBA00004370"/>
    </source>
</evidence>
<feature type="region of interest" description="Disordered" evidence="5">
    <location>
        <begin position="1"/>
        <end position="30"/>
    </location>
</feature>
<name>A0A8J4U846_CLAMG</name>
<dbReference type="EMBL" id="QNUK01000429">
    <property type="protein sequence ID" value="KAF5893517.1"/>
    <property type="molecule type" value="Genomic_DNA"/>
</dbReference>
<dbReference type="PANTHER" id="PTHR11471">
    <property type="entry name" value="TUMOR NECROSIS FACTOR FAMILY MEMBER"/>
    <property type="match status" value="1"/>
</dbReference>
<keyword evidence="4" id="KW-0472">Membrane</keyword>
<keyword evidence="3" id="KW-0202">Cytokine</keyword>
<accession>A0A8J4U846</accession>
<dbReference type="GO" id="GO:0005615">
    <property type="term" value="C:extracellular space"/>
    <property type="evidence" value="ECO:0007669"/>
    <property type="project" value="UniProtKB-KW"/>
</dbReference>
<organism evidence="7 8">
    <name type="scientific">Clarias magur</name>
    <name type="common">Asian catfish</name>
    <name type="synonym">Macropteronotus magur</name>
    <dbReference type="NCBI Taxonomy" id="1594786"/>
    <lineage>
        <taxon>Eukaryota</taxon>
        <taxon>Metazoa</taxon>
        <taxon>Chordata</taxon>
        <taxon>Craniata</taxon>
        <taxon>Vertebrata</taxon>
        <taxon>Euteleostomi</taxon>
        <taxon>Actinopterygii</taxon>
        <taxon>Neopterygii</taxon>
        <taxon>Teleostei</taxon>
        <taxon>Ostariophysi</taxon>
        <taxon>Siluriformes</taxon>
        <taxon>Clariidae</taxon>
        <taxon>Clarias</taxon>
    </lineage>
</organism>
<evidence type="ECO:0000256" key="5">
    <source>
        <dbReference type="SAM" id="MobiDB-lite"/>
    </source>
</evidence>
<evidence type="ECO:0000259" key="6">
    <source>
        <dbReference type="PROSITE" id="PS50049"/>
    </source>
</evidence>
<evidence type="ECO:0000313" key="7">
    <source>
        <dbReference type="EMBL" id="KAF5893517.1"/>
    </source>
</evidence>
<sequence>TSPETSQVSQLTGGNKTQDDAYSTETSAPLPVLRTESKPAAFLHHHNHSVSSDMTVLQWDSRGFPAFQHSFNYSNGSLIIHKEGVYYMFSKVTFRSSCPMFRHEVKLNSSRYSHQPISLMTDN</sequence>
<dbReference type="SUPFAM" id="SSF49842">
    <property type="entry name" value="TNF-like"/>
    <property type="match status" value="1"/>
</dbReference>
<dbReference type="Proteomes" id="UP000727407">
    <property type="component" value="Unassembled WGS sequence"/>
</dbReference>
<dbReference type="GO" id="GO:0005125">
    <property type="term" value="F:cytokine activity"/>
    <property type="evidence" value="ECO:0007669"/>
    <property type="project" value="UniProtKB-KW"/>
</dbReference>
<dbReference type="InterPro" id="IPR021184">
    <property type="entry name" value="TNF_CS"/>
</dbReference>
<feature type="non-terminal residue" evidence="7">
    <location>
        <position position="123"/>
    </location>
</feature>
<dbReference type="PROSITE" id="PS50049">
    <property type="entry name" value="THD_2"/>
    <property type="match status" value="1"/>
</dbReference>
<evidence type="ECO:0000313" key="8">
    <source>
        <dbReference type="Proteomes" id="UP000727407"/>
    </source>
</evidence>
<dbReference type="Gene3D" id="2.60.120.40">
    <property type="match status" value="1"/>
</dbReference>
<evidence type="ECO:0000256" key="2">
    <source>
        <dbReference type="ARBA" id="ARBA00008670"/>
    </source>
</evidence>
<dbReference type="OrthoDB" id="6116320at2759"/>
<dbReference type="PANTHER" id="PTHR11471:SF56">
    <property type="entry name" value="TUMOR NECROSIS FACTOR LIGAND SUPERFAMILY MEMBER 14-LIKE"/>
    <property type="match status" value="1"/>
</dbReference>
<evidence type="ECO:0000256" key="3">
    <source>
        <dbReference type="ARBA" id="ARBA00022514"/>
    </source>
</evidence>
<proteinExistence type="inferred from homology"/>
<feature type="compositionally biased region" description="Polar residues" evidence="5">
    <location>
        <begin position="1"/>
        <end position="27"/>
    </location>
</feature>
<gene>
    <name evidence="7" type="ORF">DAT39_016772</name>
</gene>
<dbReference type="GO" id="GO:0016020">
    <property type="term" value="C:membrane"/>
    <property type="evidence" value="ECO:0007669"/>
    <property type="project" value="UniProtKB-SubCell"/>
</dbReference>
<dbReference type="InterPro" id="IPR006052">
    <property type="entry name" value="TNF_dom"/>
</dbReference>
<dbReference type="InterPro" id="IPR008983">
    <property type="entry name" value="Tumour_necrosis_fac-like_dom"/>
</dbReference>
<comment type="caution">
    <text evidence="7">The sequence shown here is derived from an EMBL/GenBank/DDBJ whole genome shotgun (WGS) entry which is preliminary data.</text>
</comment>
<reference evidence="7" key="1">
    <citation type="submission" date="2020-07" db="EMBL/GenBank/DDBJ databases">
        <title>Clarias magur genome sequencing, assembly and annotation.</title>
        <authorList>
            <person name="Kushwaha B."/>
            <person name="Kumar R."/>
            <person name="Das P."/>
            <person name="Joshi C.G."/>
            <person name="Kumar D."/>
            <person name="Nagpure N.S."/>
            <person name="Pandey M."/>
            <person name="Agarwal S."/>
            <person name="Srivastava S."/>
            <person name="Singh M."/>
            <person name="Sahoo L."/>
            <person name="Jayasankar P."/>
            <person name="Meher P.K."/>
            <person name="Koringa P.G."/>
            <person name="Iquebal M.A."/>
            <person name="Das S.P."/>
            <person name="Bit A."/>
            <person name="Patnaik S."/>
            <person name="Patel N."/>
            <person name="Shah T.M."/>
            <person name="Hinsu A."/>
            <person name="Jena J.K."/>
        </authorList>
    </citation>
    <scope>NUCLEOTIDE SEQUENCE</scope>
    <source>
        <strain evidence="7">CIFAMagur01</strain>
        <tissue evidence="7">Testis</tissue>
    </source>
</reference>
<dbReference type="GO" id="GO:0005164">
    <property type="term" value="F:tumor necrosis factor receptor binding"/>
    <property type="evidence" value="ECO:0007669"/>
    <property type="project" value="InterPro"/>
</dbReference>
<dbReference type="AlphaFoldDB" id="A0A8J4U846"/>
<feature type="domain" description="THD" evidence="6">
    <location>
        <begin position="39"/>
        <end position="123"/>
    </location>
</feature>
<dbReference type="GO" id="GO:0006955">
    <property type="term" value="P:immune response"/>
    <property type="evidence" value="ECO:0007669"/>
    <property type="project" value="InterPro"/>
</dbReference>
<dbReference type="PROSITE" id="PS00251">
    <property type="entry name" value="THD_1"/>
    <property type="match status" value="1"/>
</dbReference>
<comment type="similarity">
    <text evidence="2">Belongs to the tumor necrosis factor family.</text>
</comment>